<dbReference type="AlphaFoldDB" id="F9WNW0"/>
<dbReference type="EMBL" id="CAEX01002951">
    <property type="protein sequence ID" value="CCD19231.1"/>
    <property type="molecule type" value="Genomic_DNA"/>
</dbReference>
<evidence type="ECO:0000313" key="2">
    <source>
        <dbReference type="EMBL" id="CCD19231.1"/>
    </source>
</evidence>
<evidence type="ECO:0000256" key="1">
    <source>
        <dbReference type="SAM" id="MobiDB-lite"/>
    </source>
</evidence>
<reference evidence="2 3" key="1">
    <citation type="journal article" date="2012" name="Proc. Natl. Acad. Sci. U.S.A.">
        <title>Antigenic diversity is generated by distinct evolutionary mechanisms in African trypanosome species.</title>
        <authorList>
            <person name="Jackson A.P."/>
            <person name="Berry A."/>
            <person name="Aslett M."/>
            <person name="Allison H.C."/>
            <person name="Burton P."/>
            <person name="Vavrova-Anderson J."/>
            <person name="Brown R."/>
            <person name="Browne H."/>
            <person name="Corton N."/>
            <person name="Hauser H."/>
            <person name="Gamble J."/>
            <person name="Gilderthorp R."/>
            <person name="Marcello L."/>
            <person name="McQuillan J."/>
            <person name="Otto T.D."/>
            <person name="Quail M.A."/>
            <person name="Sanders M.J."/>
            <person name="van Tonder A."/>
            <person name="Ginger M.L."/>
            <person name="Field M.C."/>
            <person name="Barry J.D."/>
            <person name="Hertz-Fowler C."/>
            <person name="Berriman M."/>
        </authorList>
    </citation>
    <scope>NUCLEOTIDE SEQUENCE</scope>
    <source>
        <strain evidence="2 3">Y486</strain>
    </source>
</reference>
<evidence type="ECO:0000313" key="3">
    <source>
        <dbReference type="Proteomes" id="UP000009027"/>
    </source>
</evidence>
<organism evidence="2 3">
    <name type="scientific">Trypanosoma vivax (strain Y486)</name>
    <dbReference type="NCBI Taxonomy" id="1055687"/>
    <lineage>
        <taxon>Eukaryota</taxon>
        <taxon>Discoba</taxon>
        <taxon>Euglenozoa</taxon>
        <taxon>Kinetoplastea</taxon>
        <taxon>Metakinetoplastina</taxon>
        <taxon>Trypanosomatida</taxon>
        <taxon>Trypanosomatidae</taxon>
        <taxon>Trypanosoma</taxon>
        <taxon>Duttonella</taxon>
    </lineage>
</organism>
<feature type="non-terminal residue" evidence="2">
    <location>
        <position position="278"/>
    </location>
</feature>
<proteinExistence type="predicted"/>
<dbReference type="VEuPathDB" id="TriTrypDB:TvY486_0019230"/>
<gene>
    <name evidence="2" type="ORF">TvY486_0019230</name>
</gene>
<feature type="region of interest" description="Disordered" evidence="1">
    <location>
        <begin position="221"/>
        <end position="278"/>
    </location>
</feature>
<feature type="compositionally biased region" description="Polar residues" evidence="1">
    <location>
        <begin position="231"/>
        <end position="246"/>
    </location>
</feature>
<keyword evidence="3" id="KW-1185">Reference proteome</keyword>
<name>F9WNW0_TRYVY</name>
<sequence length="278" mass="28445">MAAEKADRIDEFVRMLANYKASSGNGYCLGDGSAQAVGTNNANPDDADTTVGTGSGGKAEKLKGCSSTGTTAMDYAKGKWGSKGHAKALEEALAAFDSQWTQGSGKAVSAGGAGAACPLAKEGASGAAGYNADRITFAGMFTAKTSSGLALLFKGSRDTGLADVQALITKLTQLTTLADTELQQRKFLCVPSTGTAKRTTDTTALAKAAAAIYDELQAREAAANARRQTPKEQGQGEQHATASPSSTKRKEEEGSSQAGSETKEKQTGAAHRSADTSE</sequence>
<dbReference type="Proteomes" id="UP000009027">
    <property type="component" value="Unassembled WGS sequence"/>
</dbReference>
<feature type="compositionally biased region" description="Basic and acidic residues" evidence="1">
    <location>
        <begin position="261"/>
        <end position="278"/>
    </location>
</feature>
<accession>F9WNW0</accession>
<protein>
    <submittedName>
        <fullName evidence="2">Uncharacterized protein</fullName>
    </submittedName>
</protein>